<name>V7HXP6_9LACO</name>
<evidence type="ECO:0000313" key="3">
    <source>
        <dbReference type="EMBL" id="ETA74065.1"/>
    </source>
</evidence>
<dbReference type="Gene3D" id="1.10.10.10">
    <property type="entry name" value="Winged helix-like DNA-binding domain superfamily/Winged helix DNA-binding domain"/>
    <property type="match status" value="1"/>
</dbReference>
<dbReference type="InterPro" id="IPR053162">
    <property type="entry name" value="DnaD"/>
</dbReference>
<dbReference type="Gene3D" id="1.10.10.630">
    <property type="entry name" value="DnaD domain-like"/>
    <property type="match status" value="1"/>
</dbReference>
<feature type="domain" description="DnaB/C C-terminal" evidence="2">
    <location>
        <begin position="163"/>
        <end position="216"/>
    </location>
</feature>
<dbReference type="AlphaFoldDB" id="V7HXP6"/>
<protein>
    <submittedName>
        <fullName evidence="3">Putative phage replication protein</fullName>
    </submittedName>
</protein>
<dbReference type="Proteomes" id="UP000018559">
    <property type="component" value="Unassembled WGS sequence"/>
</dbReference>
<dbReference type="InterPro" id="IPR036388">
    <property type="entry name" value="WH-like_DNA-bd_sf"/>
</dbReference>
<dbReference type="InterPro" id="IPR036390">
    <property type="entry name" value="WH_DNA-bd_sf"/>
</dbReference>
<dbReference type="PATRIC" id="fig|1392007.3.peg.1128"/>
<dbReference type="EMBL" id="AWWH01000130">
    <property type="protein sequence ID" value="ETA74065.1"/>
    <property type="molecule type" value="Genomic_DNA"/>
</dbReference>
<dbReference type="SUPFAM" id="SSF158499">
    <property type="entry name" value="DnaD domain-like"/>
    <property type="match status" value="1"/>
</dbReference>
<comment type="similarity">
    <text evidence="1">Belongs to the DnaB/DnaD family.</text>
</comment>
<dbReference type="Pfam" id="PF07261">
    <property type="entry name" value="DnaB_2"/>
    <property type="match status" value="1"/>
</dbReference>
<organism evidence="3 4">
    <name type="scientific">Ligilactobacillus equi DPC 6820</name>
    <dbReference type="NCBI Taxonomy" id="1392007"/>
    <lineage>
        <taxon>Bacteria</taxon>
        <taxon>Bacillati</taxon>
        <taxon>Bacillota</taxon>
        <taxon>Bacilli</taxon>
        <taxon>Lactobacillales</taxon>
        <taxon>Lactobacillaceae</taxon>
        <taxon>Ligilactobacillus</taxon>
    </lineage>
</organism>
<dbReference type="PANTHER" id="PTHR37293:SF6">
    <property type="entry name" value="DNA REPLICATION PROTEIN DNAD"/>
    <property type="match status" value="1"/>
</dbReference>
<proteinExistence type="inferred from homology"/>
<dbReference type="Pfam" id="PF13730">
    <property type="entry name" value="HTH_36"/>
    <property type="match status" value="1"/>
</dbReference>
<sequence length="281" mass="32258">MEEFKGSNIFLNIPVFIADDPDLTDKQLLIFGEIFSMLNVTSAFFMSNEAIAKRRRCTVRTVQIALDKLESKGYIKRHYVTDEKNNTKRNITLGGELNFMGGMKFNSWGERNEFHGGDETDFTQIEHINKTTNRSSSTPTPSKNVFNKLKKIGIPENGMNTPVIIDYIDQLGDDLVAHAIDYMADQAQRPNMNYLKKILEGYLNKNIKTVAQAKQSEEAFKTQQTTYANKRSNRRRIVQKETLPDWAQEGYQVPKLSDEDRVALEAKRKKLEAKMFGKKDK</sequence>
<comment type="caution">
    <text evidence="3">The sequence shown here is derived from an EMBL/GenBank/DDBJ whole genome shotgun (WGS) entry which is preliminary data.</text>
</comment>
<evidence type="ECO:0000256" key="1">
    <source>
        <dbReference type="ARBA" id="ARBA00093462"/>
    </source>
</evidence>
<dbReference type="RefSeq" id="WP_023859722.1">
    <property type="nucleotide sequence ID" value="NZ_AWWH01000130.1"/>
</dbReference>
<keyword evidence="4" id="KW-1185">Reference proteome</keyword>
<evidence type="ECO:0000313" key="4">
    <source>
        <dbReference type="Proteomes" id="UP000018559"/>
    </source>
</evidence>
<dbReference type="SUPFAM" id="SSF46785">
    <property type="entry name" value="Winged helix' DNA-binding domain"/>
    <property type="match status" value="1"/>
</dbReference>
<evidence type="ECO:0000259" key="2">
    <source>
        <dbReference type="Pfam" id="PF07261"/>
    </source>
</evidence>
<dbReference type="InterPro" id="IPR034829">
    <property type="entry name" value="DnaD-like_sf"/>
</dbReference>
<reference evidence="3 4" key="1">
    <citation type="journal article" date="2014" name="Genome Announc.">
        <title>The Genome of the Predominant Equine Lactobacillus Species, Lactobacillus equi, Is Reflective of Its Lifestyle Adaptations to an Herbivorous Host.</title>
        <authorList>
            <person name="O'Donnell M.M."/>
            <person name="Harris H.M."/>
            <person name="O'Toole P.W."/>
            <person name="Ross R.P."/>
        </authorList>
    </citation>
    <scope>NUCLEOTIDE SEQUENCE [LARGE SCALE GENOMIC DNA]</scope>
    <source>
        <strain evidence="3 4">DPC 6820</strain>
    </source>
</reference>
<dbReference type="NCBIfam" id="TIGR01446">
    <property type="entry name" value="DnaD_dom"/>
    <property type="match status" value="1"/>
</dbReference>
<gene>
    <name evidence="3" type="ORF">LEQ_1525c</name>
</gene>
<accession>V7HXP6</accession>
<dbReference type="InterPro" id="IPR006343">
    <property type="entry name" value="DnaB/C_C"/>
</dbReference>
<dbReference type="PANTHER" id="PTHR37293">
    <property type="entry name" value="PHAGE REPLICATION PROTEIN-RELATED"/>
    <property type="match status" value="1"/>
</dbReference>